<accession>A0ACC0DB68</accession>
<protein>
    <submittedName>
        <fullName evidence="1">Uncharacterized protein</fullName>
    </submittedName>
</protein>
<dbReference type="Proteomes" id="UP001497680">
    <property type="component" value="Unassembled WGS sequence"/>
</dbReference>
<evidence type="ECO:0000313" key="2">
    <source>
        <dbReference type="Proteomes" id="UP001497680"/>
    </source>
</evidence>
<proteinExistence type="predicted"/>
<reference evidence="1 2" key="1">
    <citation type="journal article" date="2022" name="New Phytol.">
        <title>Ecological generalism drives hyperdiversity of secondary metabolite gene clusters in xylarialean endophytes.</title>
        <authorList>
            <person name="Franco M.E.E."/>
            <person name="Wisecaver J.H."/>
            <person name="Arnold A.E."/>
            <person name="Ju Y.M."/>
            <person name="Slot J.C."/>
            <person name="Ahrendt S."/>
            <person name="Moore L.P."/>
            <person name="Eastman K.E."/>
            <person name="Scott K."/>
            <person name="Konkel Z."/>
            <person name="Mondo S.J."/>
            <person name="Kuo A."/>
            <person name="Hayes R.D."/>
            <person name="Haridas S."/>
            <person name="Andreopoulos B."/>
            <person name="Riley R."/>
            <person name="LaButti K."/>
            <person name="Pangilinan J."/>
            <person name="Lipzen A."/>
            <person name="Amirebrahimi M."/>
            <person name="Yan J."/>
            <person name="Adam C."/>
            <person name="Keymanesh K."/>
            <person name="Ng V."/>
            <person name="Louie K."/>
            <person name="Northen T."/>
            <person name="Drula E."/>
            <person name="Henrissat B."/>
            <person name="Hsieh H.M."/>
            <person name="Youens-Clark K."/>
            <person name="Lutzoni F."/>
            <person name="Miadlikowska J."/>
            <person name="Eastwood D.C."/>
            <person name="Hamelin R.C."/>
            <person name="Grigoriev I.V."/>
            <person name="U'Ren J.M."/>
        </authorList>
    </citation>
    <scope>NUCLEOTIDE SEQUENCE [LARGE SCALE GENOMIC DNA]</scope>
    <source>
        <strain evidence="1 2">ER1909</strain>
    </source>
</reference>
<gene>
    <name evidence="1" type="ORF">F4821DRAFT_256515</name>
</gene>
<evidence type="ECO:0000313" key="1">
    <source>
        <dbReference type="EMBL" id="KAI6089949.1"/>
    </source>
</evidence>
<organism evidence="1 2">
    <name type="scientific">Hypoxylon rubiginosum</name>
    <dbReference type="NCBI Taxonomy" id="110542"/>
    <lineage>
        <taxon>Eukaryota</taxon>
        <taxon>Fungi</taxon>
        <taxon>Dikarya</taxon>
        <taxon>Ascomycota</taxon>
        <taxon>Pezizomycotina</taxon>
        <taxon>Sordariomycetes</taxon>
        <taxon>Xylariomycetidae</taxon>
        <taxon>Xylariales</taxon>
        <taxon>Hypoxylaceae</taxon>
        <taxon>Hypoxylon</taxon>
    </lineage>
</organism>
<sequence length="1091" mass="126165">MEAIATLSLVCNVMQVISFTGELFRLCRSMRTDGSPDPSLAPNTERFNTLLSTLSSRIDEFDAVRRPNNTSPQQEQGDRDRLKKLTSDLLQDTRKLQQVLQKIPSTTSKRKALTAVLKYKFHYRNEIMSMERKIEKAHGILNTEFLTRICSSNRAIAAQSEDAFAGLDQEIKQFITLWSEGHRDMSKLINTEAEATRAHITTETLVLRNQIETTAQANEAHVDAQHLITRDHITSESSRITVHLELERQMDTIRQEQELRTRILSTLWFPEMNARENNIQEVAEETVKWIFGEGNQNPEAESAYSDFHPEEARRDPAPKHYSQFREWLEGDDHVFWISGKPGSGKSTLMKFLVEDRRTKDYLSKWKPDVTICRYFLIETCVNPLQRELRGCLRALLHQTLTSKPYILDLLLQQRPRLEAKHSEHDWSGKELQDVLMETLHLHGSPFCIFIDGLDEIAVGSDDRESIIELIEELGQLSNVKICVSSRPENIFKQSLGSSLYPFLQTEELNESAIELYIWKRLAPFKASFPADPETYRNVASDLVRKASGVFLWVRLATKSIVDGTRNGDSWKTLRKRIDELEPDLERLFEQMWERQNANKHLYKEETARLLWYALHSSGAFEEVNTPLGYILGTHADLSSNILPYLNTNTTPIPGATAVFKEYEKWLSARSAGLLEIYKRETQNGNPSTDSLLLHGVQLIHRSAREFLLDTKAGHNILLADRGSIRERLLYTLKTRKQISCYLATDQWFPSYYMKLIFGFVTEGYMTPQEETKEFLSFKNLLQPRDPAVYTDFSFLETAARYGSASFLSQQGEALELLSYQEKSMILLETCLSGNYIHLESFRTSVPLRVEHQVAKTPTIHADKVAERSTERFRDTIRWLMCNGADPNAKLRVCDQSHQVTSLTPYYAFMMASIWNLIGRSSYFQSAFSVCFSEFQHYQINWDLPFYFSPITDHGAYFYPHPGNYKHFQIGFTSIFMISSRWLGEFLNRVNPFITTEQKELEITRELANDNFNVQCIAIRLRDRSRRDKDQGFRPPSPDKIQERQQFEAVIGRGYLRWLYGLPDEHEDMNGLVTRNEKALYDPGYKPSGWRL</sequence>
<comment type="caution">
    <text evidence="1">The sequence shown here is derived from an EMBL/GenBank/DDBJ whole genome shotgun (WGS) entry which is preliminary data.</text>
</comment>
<name>A0ACC0DB68_9PEZI</name>
<dbReference type="EMBL" id="MU394293">
    <property type="protein sequence ID" value="KAI6089949.1"/>
    <property type="molecule type" value="Genomic_DNA"/>
</dbReference>
<keyword evidence="2" id="KW-1185">Reference proteome</keyword>